<evidence type="ECO:0000256" key="3">
    <source>
        <dbReference type="ARBA" id="ARBA00022729"/>
    </source>
</evidence>
<name>A0ABY4CIN3_9BACL</name>
<dbReference type="PANTHER" id="PTHR30024">
    <property type="entry name" value="ALIPHATIC SULFONATES-BINDING PROTEIN-RELATED"/>
    <property type="match status" value="1"/>
</dbReference>
<reference evidence="5" key="1">
    <citation type="submission" date="2021-12" db="EMBL/GenBank/DDBJ databases">
        <title>Alicyclobacillaceae gen. nov., sp. nov., isolated from chalcocite enrichment system.</title>
        <authorList>
            <person name="Jiang Z."/>
        </authorList>
    </citation>
    <scope>NUCLEOTIDE SEQUENCE</scope>
    <source>
        <strain evidence="5">MYW30-H2</strain>
    </source>
</reference>
<dbReference type="Proteomes" id="UP000830167">
    <property type="component" value="Chromosome"/>
</dbReference>
<evidence type="ECO:0000259" key="4">
    <source>
        <dbReference type="Pfam" id="PF09084"/>
    </source>
</evidence>
<evidence type="ECO:0000313" key="5">
    <source>
        <dbReference type="EMBL" id="UOF90371.1"/>
    </source>
</evidence>
<comment type="similarity">
    <text evidence="2">Belongs to the bacterial solute-binding protein SsuA/TauA family.</text>
</comment>
<feature type="domain" description="SsuA/THI5-like" evidence="4">
    <location>
        <begin position="67"/>
        <end position="275"/>
    </location>
</feature>
<comment type="subcellular location">
    <subcellularLocation>
        <location evidence="1">Periplasm</location>
    </subcellularLocation>
</comment>
<organism evidence="5 6">
    <name type="scientific">Fodinisporobacter ferrooxydans</name>
    <dbReference type="NCBI Taxonomy" id="2901836"/>
    <lineage>
        <taxon>Bacteria</taxon>
        <taxon>Bacillati</taxon>
        <taxon>Bacillota</taxon>
        <taxon>Bacilli</taxon>
        <taxon>Bacillales</taxon>
        <taxon>Alicyclobacillaceae</taxon>
        <taxon>Fodinisporobacter</taxon>
    </lineage>
</organism>
<dbReference type="Gene3D" id="3.40.190.10">
    <property type="entry name" value="Periplasmic binding protein-like II"/>
    <property type="match status" value="2"/>
</dbReference>
<keyword evidence="6" id="KW-1185">Reference proteome</keyword>
<dbReference type="EMBL" id="CP089291">
    <property type="protein sequence ID" value="UOF90371.1"/>
    <property type="molecule type" value="Genomic_DNA"/>
</dbReference>
<sequence>MLAWKPSKKVGVGLFTTGMAVSLILAGCGTSTAGGSKSASASADNGSGNGNGKLTVVKVAMDNAPAEAGLILGMKLGYFQKQGIKVDYEKFASGADMLTSLASGQIDVARTVISAGLFNAAARGVPIRLAADGGQNLPDKPYFALVVSKKLANKVKDYKDLKGLKVGIASKGSINEMFLSKALEKGGLTTKDVKEVIVDSFPDLLTGVKTGAMDAAVQIEPLITSGVDQGVYSWWKNPKDYAPDEEISTIAYGKKLVDNKDLGNRFMVAYLQGVRAYDDAIIYGNKDRDKIIKILTKETFVNDPKTYQKMNPPFLDPNGQIPKDGVVNDQNWYAAQGMVKKKTNVDNLVDPSYADYALKKLGKYQKPQK</sequence>
<dbReference type="PANTHER" id="PTHR30024:SF47">
    <property type="entry name" value="TAURINE-BINDING PERIPLASMIC PROTEIN"/>
    <property type="match status" value="1"/>
</dbReference>
<evidence type="ECO:0000256" key="1">
    <source>
        <dbReference type="ARBA" id="ARBA00004418"/>
    </source>
</evidence>
<accession>A0ABY4CIN3</accession>
<dbReference type="RefSeq" id="WP_347437065.1">
    <property type="nucleotide sequence ID" value="NZ_CP089291.1"/>
</dbReference>
<dbReference type="InterPro" id="IPR015168">
    <property type="entry name" value="SsuA/THI5"/>
</dbReference>
<dbReference type="PROSITE" id="PS51257">
    <property type="entry name" value="PROKAR_LIPOPROTEIN"/>
    <property type="match status" value="1"/>
</dbReference>
<gene>
    <name evidence="5" type="ORF">LSG31_21345</name>
</gene>
<dbReference type="SUPFAM" id="SSF53850">
    <property type="entry name" value="Periplasmic binding protein-like II"/>
    <property type="match status" value="1"/>
</dbReference>
<dbReference type="Pfam" id="PF09084">
    <property type="entry name" value="NMT1"/>
    <property type="match status" value="1"/>
</dbReference>
<evidence type="ECO:0000313" key="6">
    <source>
        <dbReference type="Proteomes" id="UP000830167"/>
    </source>
</evidence>
<evidence type="ECO:0000256" key="2">
    <source>
        <dbReference type="ARBA" id="ARBA00010742"/>
    </source>
</evidence>
<protein>
    <submittedName>
        <fullName evidence="5">ABC transporter substrate-binding protein</fullName>
    </submittedName>
</protein>
<keyword evidence="3" id="KW-0732">Signal</keyword>
<proteinExistence type="inferred from homology"/>